<evidence type="ECO:0000313" key="4">
    <source>
        <dbReference type="Proteomes" id="UP000822476"/>
    </source>
</evidence>
<feature type="coiled-coil region" evidence="1">
    <location>
        <begin position="117"/>
        <end position="266"/>
    </location>
</feature>
<feature type="region of interest" description="Disordered" evidence="2">
    <location>
        <begin position="526"/>
        <end position="546"/>
    </location>
</feature>
<keyword evidence="4" id="KW-1185">Reference proteome</keyword>
<feature type="compositionally biased region" description="Polar residues" evidence="2">
    <location>
        <begin position="659"/>
        <end position="668"/>
    </location>
</feature>
<organism evidence="3 4">
    <name type="scientific">Paragonimus skrjabini miyazakii</name>
    <dbReference type="NCBI Taxonomy" id="59628"/>
    <lineage>
        <taxon>Eukaryota</taxon>
        <taxon>Metazoa</taxon>
        <taxon>Spiralia</taxon>
        <taxon>Lophotrochozoa</taxon>
        <taxon>Platyhelminthes</taxon>
        <taxon>Trematoda</taxon>
        <taxon>Digenea</taxon>
        <taxon>Plagiorchiida</taxon>
        <taxon>Troglotremata</taxon>
        <taxon>Troglotrematidae</taxon>
        <taxon>Paragonimus</taxon>
    </lineage>
</organism>
<evidence type="ECO:0000256" key="2">
    <source>
        <dbReference type="SAM" id="MobiDB-lite"/>
    </source>
</evidence>
<evidence type="ECO:0000313" key="3">
    <source>
        <dbReference type="EMBL" id="KAF7260337.1"/>
    </source>
</evidence>
<feature type="region of interest" description="Disordered" evidence="2">
    <location>
        <begin position="716"/>
        <end position="750"/>
    </location>
</feature>
<reference evidence="3" key="1">
    <citation type="submission" date="2019-07" db="EMBL/GenBank/DDBJ databases">
        <title>Annotation for the trematode Paragonimus miyazaki's.</title>
        <authorList>
            <person name="Choi Y.-J."/>
        </authorList>
    </citation>
    <scope>NUCLEOTIDE SEQUENCE</scope>
    <source>
        <strain evidence="3">Japan</strain>
    </source>
</reference>
<comment type="caution">
    <text evidence="3">The sequence shown here is derived from an EMBL/GenBank/DDBJ whole genome shotgun (WGS) entry which is preliminary data.</text>
</comment>
<dbReference type="OrthoDB" id="6283759at2759"/>
<gene>
    <name evidence="3" type="ORF">EG68_01898</name>
</gene>
<feature type="region of interest" description="Disordered" evidence="2">
    <location>
        <begin position="630"/>
        <end position="677"/>
    </location>
</feature>
<evidence type="ECO:0000256" key="1">
    <source>
        <dbReference type="SAM" id="Coils"/>
    </source>
</evidence>
<keyword evidence="1" id="KW-0175">Coiled coil</keyword>
<evidence type="ECO:0008006" key="5">
    <source>
        <dbReference type="Google" id="ProtNLM"/>
    </source>
</evidence>
<accession>A0A8S9ZAG7</accession>
<proteinExistence type="predicted"/>
<dbReference type="EMBL" id="JTDE01000793">
    <property type="protein sequence ID" value="KAF7260337.1"/>
    <property type="molecule type" value="Genomic_DNA"/>
</dbReference>
<sequence length="750" mass="84769">MTICSNYNNSMIMNGDVSKVTTPGTEDNVVESEHYDSEFEQLNDNYGHRSDLSSVCTRPKLSNDHSSQIVGIDHCVNTSDRNVENAVRRKQKSQRMSYKPMIKKSVVDRWETAQLALGEAHSQNVHLQRQLQECRAELRTVQRQCKLQSARLNKAIGQEADLPRIVDRLTADVRSLQIRLREKTTQCEASQQCGEKQNVILPDDIALRKQANKMEEVLAELNREKKKVASVQHQLALAKKSQKHQLALANEQVRELRRVCQDLEFQLAERTQALQEKTKLLELQNIYSQRLPKCIPTHLPPPEVSAGLDPSEQYSLRERGRHVTKPERLIQPIPGDRSSRKMKVTLPFEQPPSRLPHSHNNPTVAVPEVVCTQVIAERSDVTPCPNEMAFEEIENRVVDTASDSNPGLPTTTFVQMLPEQVQQDEDSLSKKTEHNDESVQDASTTCITEHVSSPKVLQQTGDEETVLNQTSQHSDVKSTASGNVTPTPSKSETVAEELTHLKAKMEEMYAENRQLRLAAAGQNTLLDSDQPVSEPDGSLPNDSPLPTVEQIELGRREEERKARLLQTLDLLDRTDSHTDFQLSANNHIDKFRSARSEENNKTKETQREITGDFGKLNKRREQELWDELFGPESGVRSPKTNSNSQTNRAHAGLSAKTGVRQTEPNKSRMTAVKQDAQQRRDMFGRIKPRAGEHKQPALNHGKGMKQASLLPAIPGLTEPVETHPRRMHPKYAQQRSMPDEDDSDFEEFHA</sequence>
<dbReference type="Proteomes" id="UP000822476">
    <property type="component" value="Unassembled WGS sequence"/>
</dbReference>
<feature type="compositionally biased region" description="Polar residues" evidence="2">
    <location>
        <begin position="440"/>
        <end position="492"/>
    </location>
</feature>
<protein>
    <recommendedName>
        <fullName evidence="5">Lebercilin domain-containing protein</fullName>
    </recommendedName>
</protein>
<name>A0A8S9ZAG7_9TREM</name>
<feature type="compositionally biased region" description="Polar residues" evidence="2">
    <location>
        <begin position="638"/>
        <end position="648"/>
    </location>
</feature>
<feature type="region of interest" description="Disordered" evidence="2">
    <location>
        <begin position="421"/>
        <end position="494"/>
    </location>
</feature>
<dbReference type="AlphaFoldDB" id="A0A8S9ZAG7"/>
<feature type="compositionally biased region" description="Acidic residues" evidence="2">
    <location>
        <begin position="739"/>
        <end position="750"/>
    </location>
</feature>
<feature type="compositionally biased region" description="Basic and acidic residues" evidence="2">
    <location>
        <begin position="427"/>
        <end position="437"/>
    </location>
</feature>